<name>A0A1A6A7R9_9TREE</name>
<reference evidence="2" key="2">
    <citation type="submission" date="2013-07" db="EMBL/GenBank/DDBJ databases">
        <authorList>
            <consortium name="The Broad Institute Genome Sequencing Platform"/>
            <person name="Cuomo C."/>
            <person name="Litvintseva A."/>
            <person name="Chen Y."/>
            <person name="Heitman J."/>
            <person name="Sun S."/>
            <person name="Springer D."/>
            <person name="Dromer F."/>
            <person name="Young S.K."/>
            <person name="Zeng Q."/>
            <person name="Gargeya S."/>
            <person name="Fitzgerald M."/>
            <person name="Abouelleil A."/>
            <person name="Alvarado L."/>
            <person name="Berlin A.M."/>
            <person name="Chapman S.B."/>
            <person name="Dewar J."/>
            <person name="Goldberg J."/>
            <person name="Griggs A."/>
            <person name="Gujja S."/>
            <person name="Hansen M."/>
            <person name="Howarth C."/>
            <person name="Imamovic A."/>
            <person name="Larimer J."/>
            <person name="McCowan C."/>
            <person name="Murphy C."/>
            <person name="Pearson M."/>
            <person name="Priest M."/>
            <person name="Roberts A."/>
            <person name="Saif S."/>
            <person name="Shea T."/>
            <person name="Sykes S."/>
            <person name="Wortman J."/>
            <person name="Nusbaum C."/>
            <person name="Birren B."/>
        </authorList>
    </citation>
    <scope>NUCLEOTIDE SEQUENCE</scope>
    <source>
        <strain evidence="2">CBS 10117</strain>
    </source>
</reference>
<dbReference type="EMBL" id="CP144533">
    <property type="protein sequence ID" value="WWC61221.1"/>
    <property type="molecule type" value="Genomic_DNA"/>
</dbReference>
<dbReference type="Proteomes" id="UP000078595">
    <property type="component" value="Chromosome 4"/>
</dbReference>
<dbReference type="RefSeq" id="XP_018263943.1">
    <property type="nucleotide sequence ID" value="XM_018407135.1"/>
</dbReference>
<dbReference type="Gene3D" id="3.40.30.10">
    <property type="entry name" value="Glutaredoxin"/>
    <property type="match status" value="1"/>
</dbReference>
<dbReference type="AlphaFoldDB" id="A0A1A6A7R9"/>
<proteinExistence type="predicted"/>
<evidence type="ECO:0000313" key="3">
    <source>
        <dbReference type="Proteomes" id="UP000078595"/>
    </source>
</evidence>
<dbReference type="EMBL" id="KI894030">
    <property type="protein sequence ID" value="OBR86101.1"/>
    <property type="molecule type" value="Genomic_DNA"/>
</dbReference>
<accession>A0A1A6A7R9</accession>
<dbReference type="Pfam" id="PF13911">
    <property type="entry name" value="AhpC-TSA_2"/>
    <property type="match status" value="1"/>
</dbReference>
<keyword evidence="3" id="KW-1185">Reference proteome</keyword>
<dbReference type="KEGG" id="kdj:28967519"/>
<evidence type="ECO:0008006" key="4">
    <source>
        <dbReference type="Google" id="ProtNLM"/>
    </source>
</evidence>
<reference evidence="2" key="3">
    <citation type="submission" date="2024-02" db="EMBL/GenBank/DDBJ databases">
        <title>Comparative genomics of Cryptococcus and Kwoniella reveals pathogenesis evolution and contrasting modes of karyotype evolution via chromosome fusion or intercentromeric recombination.</title>
        <authorList>
            <person name="Coelho M.A."/>
            <person name="David-Palma M."/>
            <person name="Shea T."/>
            <person name="Bowers K."/>
            <person name="McGinley-Smith S."/>
            <person name="Mohammad A.W."/>
            <person name="Gnirke A."/>
            <person name="Yurkov A.M."/>
            <person name="Nowrousian M."/>
            <person name="Sun S."/>
            <person name="Cuomo C.A."/>
            <person name="Heitman J."/>
        </authorList>
    </citation>
    <scope>NUCLEOTIDE SEQUENCE</scope>
    <source>
        <strain evidence="2">CBS 10117</strain>
    </source>
</reference>
<dbReference type="InterPro" id="IPR036249">
    <property type="entry name" value="Thioredoxin-like_sf"/>
</dbReference>
<dbReference type="InterPro" id="IPR032801">
    <property type="entry name" value="PXL2A/B/C"/>
</dbReference>
<dbReference type="VEuPathDB" id="FungiDB:I303_03820"/>
<dbReference type="SUPFAM" id="SSF52833">
    <property type="entry name" value="Thioredoxin-like"/>
    <property type="match status" value="1"/>
</dbReference>
<gene>
    <name evidence="1" type="ORF">I303_03820</name>
    <name evidence="2" type="ORF">I303_103801</name>
</gene>
<dbReference type="GeneID" id="28967519"/>
<dbReference type="PANTHER" id="PTHR28630">
    <property type="match status" value="1"/>
</dbReference>
<sequence>MDSKRPLTPEEIHQALAVEILDQDGTKTTLGDLIKGKKVILIFIRHFWCTNCQVYTYQFGKSIPPSSLPSGVEAYIIGCGSSAPIPTYIQNTQSPYPVYTCPSLDLHRIFDFTRTLKGPPSPSSSRADDQDRKTYLDGVGGGTKRTWLAIKQNLFTNPLHGSDKVRGPSDQNGGEVVFEQDGTCSYIHRMQNVVDHTELKDLAEIIGAEYVPLTEKQKAFPG</sequence>
<dbReference type="OrthoDB" id="40334at2759"/>
<organism evidence="1">
    <name type="scientific">Kwoniella dejecticola CBS 10117</name>
    <dbReference type="NCBI Taxonomy" id="1296121"/>
    <lineage>
        <taxon>Eukaryota</taxon>
        <taxon>Fungi</taxon>
        <taxon>Dikarya</taxon>
        <taxon>Basidiomycota</taxon>
        <taxon>Agaricomycotina</taxon>
        <taxon>Tremellomycetes</taxon>
        <taxon>Tremellales</taxon>
        <taxon>Cryptococcaceae</taxon>
        <taxon>Kwoniella</taxon>
    </lineage>
</organism>
<reference evidence="1" key="1">
    <citation type="submission" date="2013-07" db="EMBL/GenBank/DDBJ databases">
        <title>The Genome Sequence of Cryptococcus dejecticola CBS10117.</title>
        <authorList>
            <consortium name="The Broad Institute Genome Sequencing Platform"/>
            <person name="Cuomo C."/>
            <person name="Litvintseva A."/>
            <person name="Chen Y."/>
            <person name="Heitman J."/>
            <person name="Sun S."/>
            <person name="Springer D."/>
            <person name="Dromer F."/>
            <person name="Young S.K."/>
            <person name="Zeng Q."/>
            <person name="Gargeya S."/>
            <person name="Fitzgerald M."/>
            <person name="Abouelleil A."/>
            <person name="Alvarado L."/>
            <person name="Berlin A.M."/>
            <person name="Chapman S.B."/>
            <person name="Dewar J."/>
            <person name="Goldberg J."/>
            <person name="Griggs A."/>
            <person name="Gujja S."/>
            <person name="Hansen M."/>
            <person name="Howarth C."/>
            <person name="Imamovic A."/>
            <person name="Larimer J."/>
            <person name="McCowan C."/>
            <person name="Murphy C."/>
            <person name="Pearson M."/>
            <person name="Priest M."/>
            <person name="Roberts A."/>
            <person name="Saif S."/>
            <person name="Shea T."/>
            <person name="Sykes S."/>
            <person name="Wortman J."/>
            <person name="Nusbaum C."/>
            <person name="Birren B."/>
        </authorList>
    </citation>
    <scope>NUCLEOTIDE SEQUENCE [LARGE SCALE GENOMIC DNA]</scope>
    <source>
        <strain evidence="1">CBS 10117</strain>
    </source>
</reference>
<dbReference type="PANTHER" id="PTHR28630:SF3">
    <property type="entry name" value="PEROXIREDOXIN-LIKE 2C"/>
    <property type="match status" value="1"/>
</dbReference>
<evidence type="ECO:0000313" key="1">
    <source>
        <dbReference type="EMBL" id="OBR86101.1"/>
    </source>
</evidence>
<evidence type="ECO:0000313" key="2">
    <source>
        <dbReference type="EMBL" id="WWC61221.1"/>
    </source>
</evidence>
<protein>
    <recommendedName>
        <fullName evidence="4">Thioredoxin domain-containing protein</fullName>
    </recommendedName>
</protein>